<dbReference type="AlphaFoldDB" id="A0A8H5AJA0"/>
<proteinExistence type="predicted"/>
<protein>
    <recommendedName>
        <fullName evidence="2">Peptidase S8/S53 domain-containing protein</fullName>
    </recommendedName>
</protein>
<feature type="region of interest" description="Disordered" evidence="1">
    <location>
        <begin position="350"/>
        <end position="369"/>
    </location>
</feature>
<feature type="domain" description="Peptidase S8/S53" evidence="2">
    <location>
        <begin position="347"/>
        <end position="527"/>
    </location>
</feature>
<dbReference type="Proteomes" id="UP000558688">
    <property type="component" value="Unassembled WGS sequence"/>
</dbReference>
<comment type="caution">
    <text evidence="3">The sequence shown here is derived from an EMBL/GenBank/DDBJ whole genome shotgun (WGS) entry which is preliminary data.</text>
</comment>
<gene>
    <name evidence="3" type="ORF">FOXYS1_3084</name>
</gene>
<reference evidence="3" key="1">
    <citation type="submission" date="2020-02" db="EMBL/GenBank/DDBJ databases">
        <title>Identification and distribution of gene clusters putatively required for synthesis of sphingolipid metabolism inhibitors in phylogenetically diverse species of the filamentous fungus Fusarium.</title>
        <authorList>
            <person name="Kim H.-S."/>
            <person name="Busman M."/>
            <person name="Brown D.W."/>
            <person name="Divon H."/>
            <person name="Uhlig S."/>
            <person name="Proctor R.H."/>
        </authorList>
    </citation>
    <scope>NUCLEOTIDE SEQUENCE [LARGE SCALE GENOMIC DNA]</scope>
    <source>
        <strain evidence="3">NRRL 39464</strain>
    </source>
</reference>
<dbReference type="SUPFAM" id="SSF52743">
    <property type="entry name" value="Subtilisin-like"/>
    <property type="match status" value="1"/>
</dbReference>
<evidence type="ECO:0000313" key="4">
    <source>
        <dbReference type="Proteomes" id="UP000558688"/>
    </source>
</evidence>
<dbReference type="InterPro" id="IPR000209">
    <property type="entry name" value="Peptidase_S8/S53_dom"/>
</dbReference>
<dbReference type="GO" id="GO:0006508">
    <property type="term" value="P:proteolysis"/>
    <property type="evidence" value="ECO:0007669"/>
    <property type="project" value="InterPro"/>
</dbReference>
<feature type="compositionally biased region" description="Acidic residues" evidence="1">
    <location>
        <begin position="353"/>
        <end position="362"/>
    </location>
</feature>
<dbReference type="GO" id="GO:0004252">
    <property type="term" value="F:serine-type endopeptidase activity"/>
    <property type="evidence" value="ECO:0007669"/>
    <property type="project" value="InterPro"/>
</dbReference>
<dbReference type="Pfam" id="PF18647">
    <property type="entry name" value="Fungal_lectin_2"/>
    <property type="match status" value="1"/>
</dbReference>
<dbReference type="EMBL" id="JAAFOW010000460">
    <property type="protein sequence ID" value="KAF5266078.1"/>
    <property type="molecule type" value="Genomic_DNA"/>
</dbReference>
<sequence>MPDEPSPCDRGGLLYTVFLRLSPNANTNVDRIQNALISNHLSPWVEIDGHIISNTIRASHGEISAIRRRPDFERAQQEGLGKARYIILPIDLGNQEQCKATNSSLDLLFGTQIEAQMIGQESIYMWEADLSRDQVSQAESLDGVKSVQPNLHNLNRRYVAGGYVIDPVDRENQEQCADTGASLARLLGGHNFDPIISVLDGKLHKWRADLSNEQVAQVKAIHGVKGVRPIHKGRRCRLGLRSTNGLEPQAQQEILYETQAGAPTELVSISQPSTIPRLRDLKNYVHENHSGGQSFLYYVETDVAFKAQSEVMSPWNKRLSRPCGLLKKEFPNVASQHLLTNLAIKNGDKPWFDDDDEDENDEDMRSHGTCGAGKALGTRFGVSKKATLIVVRMHEVKSTEFEAALELIIADLEDHPERRKKSVVTMSLTMGQGWEDDNLRDFRKLFQGLFAKDVPLVCISGNIDEGFEEPDVDEYPALMEGPDMPLIVVGSVDSTGNRSEFSKGGAHVTLHAVGDPIDCLPKDSKDPVERAGTSYGMPINITQNSLQLTLAYTAGPQVAGEIANLLSYEEVPFDTSDGNLVKNLKAYLQSSAASWERYPGIRVLWNGVREENNPKEAVKCNGLESDKYVEREEVKRLIENEFCPEVGSWRDLRQQGSAISRTYNIDTPNKVTLSVSLDQGDSASDCVKYLMMTVDDCYRIDNDPSNYKGGGQTIIGDATYEVYPGSLRSPSRYGKQAGCDSTYKFSFNEYWVWGHGWASSDHGEELKKEVKGCALLPDTWKFTYGLGDDGREWTARFRTGVFQKQCVGNAVGKASGFGNFGCAGSG</sequence>
<evidence type="ECO:0000259" key="2">
    <source>
        <dbReference type="Pfam" id="PF00082"/>
    </source>
</evidence>
<accession>A0A8H5AJA0</accession>
<dbReference type="InterPro" id="IPR036852">
    <property type="entry name" value="Peptidase_S8/S53_dom_sf"/>
</dbReference>
<dbReference type="Gene3D" id="3.40.50.200">
    <property type="entry name" value="Peptidase S8/S53 domain"/>
    <property type="match status" value="1"/>
</dbReference>
<dbReference type="Pfam" id="PF00082">
    <property type="entry name" value="Peptidase_S8"/>
    <property type="match status" value="1"/>
</dbReference>
<evidence type="ECO:0000313" key="3">
    <source>
        <dbReference type="EMBL" id="KAF5266078.1"/>
    </source>
</evidence>
<organism evidence="3 4">
    <name type="scientific">Fusarium oxysporum</name>
    <name type="common">Fusarium vascular wilt</name>
    <dbReference type="NCBI Taxonomy" id="5507"/>
    <lineage>
        <taxon>Eukaryota</taxon>
        <taxon>Fungi</taxon>
        <taxon>Dikarya</taxon>
        <taxon>Ascomycota</taxon>
        <taxon>Pezizomycotina</taxon>
        <taxon>Sordariomycetes</taxon>
        <taxon>Hypocreomycetidae</taxon>
        <taxon>Hypocreales</taxon>
        <taxon>Nectriaceae</taxon>
        <taxon>Fusarium</taxon>
        <taxon>Fusarium oxysporum species complex</taxon>
    </lineage>
</organism>
<evidence type="ECO:0000256" key="1">
    <source>
        <dbReference type="SAM" id="MobiDB-lite"/>
    </source>
</evidence>
<name>A0A8H5AJA0_FUSOX</name>